<reference evidence="8" key="2">
    <citation type="submission" date="2010-05" db="EMBL/GenBank/DDBJ databases">
        <title>The Genome Sequence of Magnaporthe poae strain ATCC 64411.</title>
        <authorList>
            <consortium name="The Broad Institute Genome Sequencing Platform"/>
            <consortium name="Broad Institute Genome Sequencing Center for Infectious Disease"/>
            <person name="Ma L.-J."/>
            <person name="Dead R."/>
            <person name="Young S."/>
            <person name="Zeng Q."/>
            <person name="Koehrsen M."/>
            <person name="Alvarado L."/>
            <person name="Berlin A."/>
            <person name="Chapman S.B."/>
            <person name="Chen Z."/>
            <person name="Freedman E."/>
            <person name="Gellesch M."/>
            <person name="Goldberg J."/>
            <person name="Griggs A."/>
            <person name="Gujja S."/>
            <person name="Heilman E.R."/>
            <person name="Heiman D."/>
            <person name="Hepburn T."/>
            <person name="Howarth C."/>
            <person name="Jen D."/>
            <person name="Larson L."/>
            <person name="Mehta T."/>
            <person name="Neiman D."/>
            <person name="Pearson M."/>
            <person name="Roberts A."/>
            <person name="Saif S."/>
            <person name="Shea T."/>
            <person name="Shenoy N."/>
            <person name="Sisk P."/>
            <person name="Stolte C."/>
            <person name="Sykes S."/>
            <person name="Walk T."/>
            <person name="White J."/>
            <person name="Yandava C."/>
            <person name="Haas B."/>
            <person name="Nusbaum C."/>
            <person name="Birren B."/>
        </authorList>
    </citation>
    <scope>NUCLEOTIDE SEQUENCE</scope>
    <source>
        <strain evidence="8">ATCC 64411</strain>
    </source>
</reference>
<reference evidence="9" key="4">
    <citation type="journal article" date="2015" name="G3 (Bethesda)">
        <title>Genome sequences of three phytopathogenic species of the Magnaporthaceae family of fungi.</title>
        <authorList>
            <person name="Okagaki L.H."/>
            <person name="Nunes C.C."/>
            <person name="Sailsbery J."/>
            <person name="Clay B."/>
            <person name="Brown D."/>
            <person name="John T."/>
            <person name="Oh Y."/>
            <person name="Young N."/>
            <person name="Fitzgerald M."/>
            <person name="Haas B.J."/>
            <person name="Zeng Q."/>
            <person name="Young S."/>
            <person name="Adiconis X."/>
            <person name="Fan L."/>
            <person name="Levin J.Z."/>
            <person name="Mitchell T.K."/>
            <person name="Okubara P.A."/>
            <person name="Farman M.L."/>
            <person name="Kohn L.M."/>
            <person name="Birren B."/>
            <person name="Ma L.-J."/>
            <person name="Dean R.A."/>
        </authorList>
    </citation>
    <scope>NUCLEOTIDE SEQUENCE</scope>
    <source>
        <strain evidence="9">ATCC 64411 / 73-15</strain>
    </source>
</reference>
<keyword evidence="4 7" id="KW-1133">Transmembrane helix</keyword>
<evidence type="ECO:0000256" key="4">
    <source>
        <dbReference type="ARBA" id="ARBA00022989"/>
    </source>
</evidence>
<keyword evidence="2" id="KW-0813">Transport</keyword>
<dbReference type="VEuPathDB" id="FungiDB:MAPG_05994"/>
<gene>
    <name evidence="8" type="ORF">MAPG_05994</name>
</gene>
<dbReference type="EnsemblFungi" id="MAPG_05994T0">
    <property type="protein sequence ID" value="MAPG_05994T0"/>
    <property type="gene ID" value="MAPG_05994"/>
</dbReference>
<feature type="transmembrane region" description="Helical" evidence="7">
    <location>
        <begin position="222"/>
        <end position="243"/>
    </location>
</feature>
<evidence type="ECO:0000256" key="6">
    <source>
        <dbReference type="SAM" id="MobiDB-lite"/>
    </source>
</evidence>
<sequence>MSQIRGIVKESKEVIRRAQGRKGSCRLGIVILYKQLSALIVQSTVNEGLLAIRRVYRARVAVDDDGNEDNDERQGQQQHKPSVLDGLRQAARDPRTWLFCLMQNMHMSACTFSNFFPSIVRATHFAPDSLGSLLLTAPPYVVSGVVSVVLGWSSGPAARPRLARHGGTGAGHRGVRHGAGLGPRAGTTPEKRAVAYAVVNVSASVAAIYGAFLWPHEHEPRYVLGFSATAAFAAASIVCAWTMRAWLMRLNRRLDEAGRDEEAPQQRYVY</sequence>
<feature type="region of interest" description="Disordered" evidence="6">
    <location>
        <begin position="64"/>
        <end position="85"/>
    </location>
</feature>
<evidence type="ECO:0000313" key="9">
    <source>
        <dbReference type="EnsemblFungi" id="MAPG_05994T0"/>
    </source>
</evidence>
<dbReference type="PANTHER" id="PTHR43791:SF62">
    <property type="entry name" value="MAJOR FACILITATOR SUPERFAMILY (MFS) PROFILE DOMAIN-CONTAINING PROTEIN"/>
    <property type="match status" value="1"/>
</dbReference>
<evidence type="ECO:0000256" key="2">
    <source>
        <dbReference type="ARBA" id="ARBA00022448"/>
    </source>
</evidence>
<organism evidence="9 10">
    <name type="scientific">Magnaporthiopsis poae (strain ATCC 64411 / 73-15)</name>
    <name type="common">Kentucky bluegrass fungus</name>
    <name type="synonym">Magnaporthe poae</name>
    <dbReference type="NCBI Taxonomy" id="644358"/>
    <lineage>
        <taxon>Eukaryota</taxon>
        <taxon>Fungi</taxon>
        <taxon>Dikarya</taxon>
        <taxon>Ascomycota</taxon>
        <taxon>Pezizomycotina</taxon>
        <taxon>Sordariomycetes</taxon>
        <taxon>Sordariomycetidae</taxon>
        <taxon>Magnaporthales</taxon>
        <taxon>Magnaporthaceae</taxon>
        <taxon>Magnaporthiopsis</taxon>
    </lineage>
</organism>
<reference evidence="9" key="5">
    <citation type="submission" date="2015-06" db="UniProtKB">
        <authorList>
            <consortium name="EnsemblFungi"/>
        </authorList>
    </citation>
    <scope>IDENTIFICATION</scope>
    <source>
        <strain evidence="9">ATCC 64411</strain>
    </source>
</reference>
<dbReference type="InterPro" id="IPR036259">
    <property type="entry name" value="MFS_trans_sf"/>
</dbReference>
<dbReference type="PANTHER" id="PTHR43791">
    <property type="entry name" value="PERMEASE-RELATED"/>
    <property type="match status" value="1"/>
</dbReference>
<evidence type="ECO:0000256" key="7">
    <source>
        <dbReference type="SAM" id="Phobius"/>
    </source>
</evidence>
<reference evidence="8" key="3">
    <citation type="submission" date="2011-03" db="EMBL/GenBank/DDBJ databases">
        <title>Annotation of Magnaporthe poae ATCC 64411.</title>
        <authorList>
            <person name="Ma L.-J."/>
            <person name="Dead R."/>
            <person name="Young S.K."/>
            <person name="Zeng Q."/>
            <person name="Gargeya S."/>
            <person name="Fitzgerald M."/>
            <person name="Haas B."/>
            <person name="Abouelleil A."/>
            <person name="Alvarado L."/>
            <person name="Arachchi H.M."/>
            <person name="Berlin A."/>
            <person name="Brown A."/>
            <person name="Chapman S.B."/>
            <person name="Chen Z."/>
            <person name="Dunbar C."/>
            <person name="Freedman E."/>
            <person name="Gearin G."/>
            <person name="Gellesch M."/>
            <person name="Goldberg J."/>
            <person name="Griggs A."/>
            <person name="Gujja S."/>
            <person name="Heiman D."/>
            <person name="Howarth C."/>
            <person name="Larson L."/>
            <person name="Lui A."/>
            <person name="MacDonald P.J.P."/>
            <person name="Mehta T."/>
            <person name="Montmayeur A."/>
            <person name="Murphy C."/>
            <person name="Neiman D."/>
            <person name="Pearson M."/>
            <person name="Priest M."/>
            <person name="Roberts A."/>
            <person name="Saif S."/>
            <person name="Shea T."/>
            <person name="Shenoy N."/>
            <person name="Sisk P."/>
            <person name="Stolte C."/>
            <person name="Sykes S."/>
            <person name="Yandava C."/>
            <person name="Wortman J."/>
            <person name="Nusbaum C."/>
            <person name="Birren B."/>
        </authorList>
    </citation>
    <scope>NUCLEOTIDE SEQUENCE</scope>
    <source>
        <strain evidence="8">ATCC 64411</strain>
    </source>
</reference>
<evidence type="ECO:0000313" key="8">
    <source>
        <dbReference type="EMBL" id="KLU86988.1"/>
    </source>
</evidence>
<feature type="transmembrane region" description="Helical" evidence="7">
    <location>
        <begin position="193"/>
        <end position="216"/>
    </location>
</feature>
<feature type="compositionally biased region" description="Gly residues" evidence="6">
    <location>
        <begin position="166"/>
        <end position="183"/>
    </location>
</feature>
<keyword evidence="3 7" id="KW-0812">Transmembrane</keyword>
<protein>
    <submittedName>
        <fullName evidence="8 9">Uncharacterized protein</fullName>
    </submittedName>
</protein>
<comment type="subcellular location">
    <subcellularLocation>
        <location evidence="1">Membrane</location>
        <topology evidence="1">Multi-pass membrane protein</topology>
    </subcellularLocation>
</comment>
<evidence type="ECO:0000256" key="1">
    <source>
        <dbReference type="ARBA" id="ARBA00004141"/>
    </source>
</evidence>
<keyword evidence="5 7" id="KW-0472">Membrane</keyword>
<evidence type="ECO:0000256" key="5">
    <source>
        <dbReference type="ARBA" id="ARBA00023136"/>
    </source>
</evidence>
<dbReference type="Proteomes" id="UP000011715">
    <property type="component" value="Unassembled WGS sequence"/>
</dbReference>
<evidence type="ECO:0000256" key="3">
    <source>
        <dbReference type="ARBA" id="ARBA00022692"/>
    </source>
</evidence>
<feature type="region of interest" description="Disordered" evidence="6">
    <location>
        <begin position="165"/>
        <end position="186"/>
    </location>
</feature>
<dbReference type="AlphaFoldDB" id="A0A0C4E0V7"/>
<dbReference type="EMBL" id="ADBL01001435">
    <property type="status" value="NOT_ANNOTATED_CDS"/>
    <property type="molecule type" value="Genomic_DNA"/>
</dbReference>
<dbReference type="SUPFAM" id="SSF103473">
    <property type="entry name" value="MFS general substrate transporter"/>
    <property type="match status" value="1"/>
</dbReference>
<dbReference type="STRING" id="644358.A0A0C4E0V7"/>
<name>A0A0C4E0V7_MAGP6</name>
<dbReference type="GO" id="GO:0022857">
    <property type="term" value="F:transmembrane transporter activity"/>
    <property type="evidence" value="ECO:0007669"/>
    <property type="project" value="TreeGrafter"/>
</dbReference>
<evidence type="ECO:0000313" key="10">
    <source>
        <dbReference type="Proteomes" id="UP000011715"/>
    </source>
</evidence>
<dbReference type="Gene3D" id="1.20.1250.20">
    <property type="entry name" value="MFS general substrate transporter like domains"/>
    <property type="match status" value="1"/>
</dbReference>
<dbReference type="OrthoDB" id="2985014at2759"/>
<dbReference type="EMBL" id="GL876970">
    <property type="protein sequence ID" value="KLU86988.1"/>
    <property type="molecule type" value="Genomic_DNA"/>
</dbReference>
<proteinExistence type="predicted"/>
<reference evidence="10" key="1">
    <citation type="submission" date="2010-05" db="EMBL/GenBank/DDBJ databases">
        <title>The genome sequence of Magnaporthe poae strain ATCC 64411.</title>
        <authorList>
            <person name="Ma L.-J."/>
            <person name="Dead R."/>
            <person name="Young S."/>
            <person name="Zeng Q."/>
            <person name="Koehrsen M."/>
            <person name="Alvarado L."/>
            <person name="Berlin A."/>
            <person name="Chapman S.B."/>
            <person name="Chen Z."/>
            <person name="Freedman E."/>
            <person name="Gellesch M."/>
            <person name="Goldberg J."/>
            <person name="Griggs A."/>
            <person name="Gujja S."/>
            <person name="Heilman E.R."/>
            <person name="Heiman D."/>
            <person name="Hepburn T."/>
            <person name="Howarth C."/>
            <person name="Jen D."/>
            <person name="Larson L."/>
            <person name="Mehta T."/>
            <person name="Neiman D."/>
            <person name="Pearson M."/>
            <person name="Roberts A."/>
            <person name="Saif S."/>
            <person name="Shea T."/>
            <person name="Shenoy N."/>
            <person name="Sisk P."/>
            <person name="Stolte C."/>
            <person name="Sykes S."/>
            <person name="Walk T."/>
            <person name="White J."/>
            <person name="Yandava C."/>
            <person name="Haas B."/>
            <person name="Nusbaum C."/>
            <person name="Birren B."/>
        </authorList>
    </citation>
    <scope>NUCLEOTIDE SEQUENCE [LARGE SCALE GENOMIC DNA]</scope>
    <source>
        <strain evidence="10">ATCC 64411 / 73-15</strain>
    </source>
</reference>
<dbReference type="eggNOG" id="KOG2533">
    <property type="taxonomic scope" value="Eukaryota"/>
</dbReference>
<keyword evidence="10" id="KW-1185">Reference proteome</keyword>
<accession>A0A0C4E0V7</accession>
<dbReference type="GO" id="GO:0016020">
    <property type="term" value="C:membrane"/>
    <property type="evidence" value="ECO:0007669"/>
    <property type="project" value="UniProtKB-SubCell"/>
</dbReference>